<evidence type="ECO:0000313" key="1">
    <source>
        <dbReference type="EMBL" id="MBB5076268.1"/>
    </source>
</evidence>
<evidence type="ECO:0000313" key="2">
    <source>
        <dbReference type="Proteomes" id="UP000568380"/>
    </source>
</evidence>
<protein>
    <submittedName>
        <fullName evidence="1">GrpB-like predicted nucleotidyltransferase (UPF0157 family)</fullName>
    </submittedName>
</protein>
<dbReference type="GO" id="GO:0016740">
    <property type="term" value="F:transferase activity"/>
    <property type="evidence" value="ECO:0007669"/>
    <property type="project" value="UniProtKB-KW"/>
</dbReference>
<dbReference type="PANTHER" id="PTHR34822:SF1">
    <property type="entry name" value="GRPB FAMILY PROTEIN"/>
    <property type="match status" value="1"/>
</dbReference>
<sequence>MSEASIQIVPYDPAWPERAATAMRELREALPGAFADIEHIGSTAVPNLAAKPIIDLMAAAADLALVERREVALTGLGYERHFNDMSDRLLYVRARGGVRAYQLHVVTLVSWPTRNQRFFRDYLREHPEDAARYAELKQTLAATGIAPGDYARAKTELIQELTDRARRERGLPSVPVWEK</sequence>
<accession>A0A7W8EEB8</accession>
<dbReference type="EMBL" id="JACHIN010000002">
    <property type="protein sequence ID" value="MBB5076268.1"/>
    <property type="molecule type" value="Genomic_DNA"/>
</dbReference>
<comment type="caution">
    <text evidence="1">The sequence shown here is derived from an EMBL/GenBank/DDBJ whole genome shotgun (WGS) entry which is preliminary data.</text>
</comment>
<gene>
    <name evidence="1" type="ORF">HNR40_001732</name>
</gene>
<dbReference type="Gene3D" id="3.30.460.10">
    <property type="entry name" value="Beta Polymerase, domain 2"/>
    <property type="match status" value="1"/>
</dbReference>
<dbReference type="InterPro" id="IPR043519">
    <property type="entry name" value="NT_sf"/>
</dbReference>
<dbReference type="SUPFAM" id="SSF81301">
    <property type="entry name" value="Nucleotidyltransferase"/>
    <property type="match status" value="1"/>
</dbReference>
<dbReference type="Proteomes" id="UP000568380">
    <property type="component" value="Unassembled WGS sequence"/>
</dbReference>
<keyword evidence="2" id="KW-1185">Reference proteome</keyword>
<reference evidence="1 2" key="1">
    <citation type="submission" date="2020-08" db="EMBL/GenBank/DDBJ databases">
        <title>Genomic Encyclopedia of Type Strains, Phase IV (KMG-IV): sequencing the most valuable type-strain genomes for metagenomic binning, comparative biology and taxonomic classification.</title>
        <authorList>
            <person name="Goeker M."/>
        </authorList>
    </citation>
    <scope>NUCLEOTIDE SEQUENCE [LARGE SCALE GENOMIC DNA]</scope>
    <source>
        <strain evidence="1 2">DSM 45385</strain>
    </source>
</reference>
<proteinExistence type="predicted"/>
<dbReference type="AlphaFoldDB" id="A0A7W8EEB8"/>
<name>A0A7W8EEB8_9ACTN</name>
<dbReference type="PANTHER" id="PTHR34822">
    <property type="entry name" value="GRPB DOMAIN PROTEIN (AFU_ORTHOLOGUE AFUA_1G01530)"/>
    <property type="match status" value="1"/>
</dbReference>
<dbReference type="InterPro" id="IPR007344">
    <property type="entry name" value="GrpB/CoaE"/>
</dbReference>
<dbReference type="Pfam" id="PF04229">
    <property type="entry name" value="GrpB"/>
    <property type="match status" value="1"/>
</dbReference>
<organism evidence="1 2">
    <name type="scientific">Nonomuraea endophytica</name>
    <dbReference type="NCBI Taxonomy" id="714136"/>
    <lineage>
        <taxon>Bacteria</taxon>
        <taxon>Bacillati</taxon>
        <taxon>Actinomycetota</taxon>
        <taxon>Actinomycetes</taxon>
        <taxon>Streptosporangiales</taxon>
        <taxon>Streptosporangiaceae</taxon>
        <taxon>Nonomuraea</taxon>
    </lineage>
</organism>
<dbReference type="RefSeq" id="WP_184959696.1">
    <property type="nucleotide sequence ID" value="NZ_JACHIN010000002.1"/>
</dbReference>
<keyword evidence="1" id="KW-0808">Transferase</keyword>